<evidence type="ECO:0000256" key="4">
    <source>
        <dbReference type="ARBA" id="ARBA00022676"/>
    </source>
</evidence>
<dbReference type="Proteomes" id="UP000590511">
    <property type="component" value="Unassembled WGS sequence"/>
</dbReference>
<evidence type="ECO:0000256" key="7">
    <source>
        <dbReference type="ARBA" id="ARBA00039022"/>
    </source>
</evidence>
<dbReference type="EC" id="2.4.1.266" evidence="7"/>
<dbReference type="EMBL" id="BOMP01000032">
    <property type="protein sequence ID" value="GIE39273.1"/>
    <property type="molecule type" value="Genomic_DNA"/>
</dbReference>
<dbReference type="InterPro" id="IPR001173">
    <property type="entry name" value="Glyco_trans_2-like"/>
</dbReference>
<keyword evidence="4" id="KW-0328">Glycosyltransferase</keyword>
<organism evidence="13 14">
    <name type="scientific">Actinoplanes lobatus</name>
    <dbReference type="NCBI Taxonomy" id="113568"/>
    <lineage>
        <taxon>Bacteria</taxon>
        <taxon>Bacillati</taxon>
        <taxon>Actinomycetota</taxon>
        <taxon>Actinomycetes</taxon>
        <taxon>Micromonosporales</taxon>
        <taxon>Micromonosporaceae</taxon>
        <taxon>Actinoplanes</taxon>
    </lineage>
</organism>
<dbReference type="AlphaFoldDB" id="A0A7W7HAS4"/>
<dbReference type="RefSeq" id="WP_188119849.1">
    <property type="nucleotide sequence ID" value="NZ_BOMP01000032.1"/>
</dbReference>
<dbReference type="Pfam" id="PF00535">
    <property type="entry name" value="Glycos_transf_2"/>
    <property type="match status" value="1"/>
</dbReference>
<reference evidence="12 15" key="2">
    <citation type="submission" date="2021-01" db="EMBL/GenBank/DDBJ databases">
        <title>Whole genome shotgun sequence of Actinoplanes lobatus NBRC 12513.</title>
        <authorList>
            <person name="Komaki H."/>
            <person name="Tamura T."/>
        </authorList>
    </citation>
    <scope>NUCLEOTIDE SEQUENCE [LARGE SCALE GENOMIC DNA]</scope>
    <source>
        <strain evidence="12 15">NBRC 12513</strain>
    </source>
</reference>
<dbReference type="Gene3D" id="3.90.550.10">
    <property type="entry name" value="Spore Coat Polysaccharide Biosynthesis Protein SpsA, Chain A"/>
    <property type="match status" value="1"/>
</dbReference>
<keyword evidence="15" id="KW-1185">Reference proteome</keyword>
<dbReference type="PANTHER" id="PTHR48090:SF10">
    <property type="entry name" value="GLUCOSYL-3-PHOSPHOGLYCERATE SYNTHASE"/>
    <property type="match status" value="1"/>
</dbReference>
<evidence type="ECO:0000313" key="13">
    <source>
        <dbReference type="EMBL" id="MBB4747160.1"/>
    </source>
</evidence>
<feature type="domain" description="Glycosyltransferase 2-like" evidence="11">
    <location>
        <begin position="29"/>
        <end position="118"/>
    </location>
</feature>
<comment type="similarity">
    <text evidence="3">Belongs to the glycosyltransferase 2 family.</text>
</comment>
<evidence type="ECO:0000256" key="10">
    <source>
        <dbReference type="ARBA" id="ARBA00048997"/>
    </source>
</evidence>
<comment type="catalytic activity">
    <reaction evidence="9">
        <text>(2R)-3-phosphoglycerate + UDP-alpha-D-glucose = (2R)-2-O-(alpha-D-glucopyranosyl)-3-phospho-glycerate + UDP + H(+)</text>
        <dbReference type="Rhea" id="RHEA:31319"/>
        <dbReference type="ChEBI" id="CHEBI:15378"/>
        <dbReference type="ChEBI" id="CHEBI:58223"/>
        <dbReference type="ChEBI" id="CHEBI:58272"/>
        <dbReference type="ChEBI" id="CHEBI:58885"/>
        <dbReference type="ChEBI" id="CHEBI:62600"/>
        <dbReference type="EC" id="2.4.1.266"/>
    </reaction>
    <physiologicalReaction direction="left-to-right" evidence="9">
        <dbReference type="Rhea" id="RHEA:31320"/>
    </physiologicalReaction>
</comment>
<gene>
    <name evidence="12" type="ORF">Alo02nite_21710</name>
    <name evidence="13" type="ORF">BJ964_001321</name>
</gene>
<evidence type="ECO:0000256" key="5">
    <source>
        <dbReference type="ARBA" id="ARBA00022679"/>
    </source>
</evidence>
<evidence type="ECO:0000256" key="8">
    <source>
        <dbReference type="ARBA" id="ARBA00040894"/>
    </source>
</evidence>
<evidence type="ECO:0000256" key="6">
    <source>
        <dbReference type="ARBA" id="ARBA00022842"/>
    </source>
</evidence>
<dbReference type="GO" id="GO:0016757">
    <property type="term" value="F:glycosyltransferase activity"/>
    <property type="evidence" value="ECO:0007669"/>
    <property type="project" value="UniProtKB-KW"/>
</dbReference>
<comment type="cofactor">
    <cofactor evidence="1">
        <name>Mn(2+)</name>
        <dbReference type="ChEBI" id="CHEBI:29035"/>
    </cofactor>
</comment>
<evidence type="ECO:0000256" key="3">
    <source>
        <dbReference type="ARBA" id="ARBA00006739"/>
    </source>
</evidence>
<comment type="cofactor">
    <cofactor evidence="2">
        <name>Mg(2+)</name>
        <dbReference type="ChEBI" id="CHEBI:18420"/>
    </cofactor>
</comment>
<dbReference type="SUPFAM" id="SSF53448">
    <property type="entry name" value="Nucleotide-diphospho-sugar transferases"/>
    <property type="match status" value="1"/>
</dbReference>
<evidence type="ECO:0000256" key="2">
    <source>
        <dbReference type="ARBA" id="ARBA00001946"/>
    </source>
</evidence>
<evidence type="ECO:0000313" key="14">
    <source>
        <dbReference type="Proteomes" id="UP000590511"/>
    </source>
</evidence>
<evidence type="ECO:0000256" key="9">
    <source>
        <dbReference type="ARBA" id="ARBA00048689"/>
    </source>
</evidence>
<dbReference type="InterPro" id="IPR050256">
    <property type="entry name" value="Glycosyltransferase_2"/>
</dbReference>
<name>A0A7W7HAS4_9ACTN</name>
<comment type="caution">
    <text evidence="13">The sequence shown here is derived from an EMBL/GenBank/DDBJ whole genome shotgun (WGS) entry which is preliminary data.</text>
</comment>
<dbReference type="InterPro" id="IPR029044">
    <property type="entry name" value="Nucleotide-diphossugar_trans"/>
</dbReference>
<dbReference type="EMBL" id="JACHNC010000001">
    <property type="protein sequence ID" value="MBB4747160.1"/>
    <property type="molecule type" value="Genomic_DNA"/>
</dbReference>
<dbReference type="PANTHER" id="PTHR48090">
    <property type="entry name" value="UNDECAPRENYL-PHOSPHATE 4-DEOXY-4-FORMAMIDO-L-ARABINOSE TRANSFERASE-RELATED"/>
    <property type="match status" value="1"/>
</dbReference>
<evidence type="ECO:0000313" key="12">
    <source>
        <dbReference type="EMBL" id="GIE39273.1"/>
    </source>
</evidence>
<reference evidence="13 14" key="1">
    <citation type="submission" date="2020-08" db="EMBL/GenBank/DDBJ databases">
        <title>Sequencing the genomes of 1000 actinobacteria strains.</title>
        <authorList>
            <person name="Klenk H.-P."/>
        </authorList>
    </citation>
    <scope>NUCLEOTIDE SEQUENCE [LARGE SCALE GENOMIC DNA]</scope>
    <source>
        <strain evidence="13 14">DSM 43150</strain>
    </source>
</reference>
<evidence type="ECO:0000313" key="15">
    <source>
        <dbReference type="Proteomes" id="UP000631312"/>
    </source>
</evidence>
<protein>
    <recommendedName>
        <fullName evidence="8">Glucosyl-3-phosphoglycerate synthase</fullName>
        <ecNumber evidence="7">2.4.1.266</ecNumber>
    </recommendedName>
</protein>
<keyword evidence="5 13" id="KW-0808">Transferase</keyword>
<accession>A0A7W7HAS4</accession>
<evidence type="ECO:0000259" key="11">
    <source>
        <dbReference type="Pfam" id="PF00535"/>
    </source>
</evidence>
<comment type="catalytic activity">
    <reaction evidence="10">
        <text>an NDP-alpha-D-glucose + (2R)-3-phosphoglycerate = (2R)-2-O-(alpha-D-glucopyranosyl)-3-phospho-glycerate + a ribonucleoside 5'-diphosphate + H(+)</text>
        <dbReference type="Rhea" id="RHEA:47244"/>
        <dbReference type="ChEBI" id="CHEBI:15378"/>
        <dbReference type="ChEBI" id="CHEBI:57930"/>
        <dbReference type="ChEBI" id="CHEBI:58272"/>
        <dbReference type="ChEBI" id="CHEBI:62600"/>
        <dbReference type="ChEBI" id="CHEBI:76533"/>
        <dbReference type="EC" id="2.4.1.266"/>
    </reaction>
    <physiologicalReaction direction="left-to-right" evidence="10">
        <dbReference type="Rhea" id="RHEA:47245"/>
    </physiologicalReaction>
</comment>
<proteinExistence type="inferred from homology"/>
<sequence>MVKRPEIDPALGLDLVPNRTISSSKATVSIVIPAHNEEATIASVVAEARQGLSLLGIGGEVLVSASGCTDGTVAEAQKTDARVIEAPIGKGAAIKAGLASTSGDIVCLIDGDMQYFGDRPLSTILLEPILSGIADACVTDLYWRPLYPQMWLHGFFAPVCGYLYPEMLPKVGSTPWSGQRAAWRHLWPEEMPDHFTVDLDILMHWNRKALRLRPIVADDWTNPQRPKDDLMSQELDVIIRHGLIDGRLDEATSIALRKWYDRAHSLMAEYKPNIDSPQAFEQELLKASMQELRRQLGLVQR</sequence>
<keyword evidence="6" id="KW-0460">Magnesium</keyword>
<evidence type="ECO:0000256" key="1">
    <source>
        <dbReference type="ARBA" id="ARBA00001936"/>
    </source>
</evidence>
<dbReference type="Proteomes" id="UP000631312">
    <property type="component" value="Unassembled WGS sequence"/>
</dbReference>